<reference evidence="1 2" key="1">
    <citation type="journal article" date="2012" name="BMC Genomics">
        <title>Genome-guided analysis of physiological and morphological traits of the fermentative acetate oxidizer Thermacetogenium phaeum.</title>
        <authorList>
            <person name="Oehler D."/>
            <person name="Poehlein A."/>
            <person name="Leimbach A."/>
            <person name="Muller N."/>
            <person name="Daniel R."/>
            <person name="Gottschalk G."/>
            <person name="Schink B."/>
        </authorList>
    </citation>
    <scope>NUCLEOTIDE SEQUENCE [LARGE SCALE GENOMIC DNA]</scope>
    <source>
        <strain evidence="2">ATCC BAA-254 / DSM 26808 / PB</strain>
    </source>
</reference>
<dbReference type="HOGENOM" id="CLU_3141701_0_0_9"/>
<name>K4LGQ0_THEPS</name>
<protein>
    <submittedName>
        <fullName evidence="1">Uncharacterized protein</fullName>
    </submittedName>
</protein>
<evidence type="ECO:0000313" key="2">
    <source>
        <dbReference type="Proteomes" id="UP000000467"/>
    </source>
</evidence>
<gene>
    <name evidence="1" type="ordered locus">Tph_c19920</name>
</gene>
<accession>K4LGQ0</accession>
<organism evidence="1 2">
    <name type="scientific">Thermacetogenium phaeum (strain ATCC BAA-254 / DSM 26808 / PB)</name>
    <dbReference type="NCBI Taxonomy" id="1089553"/>
    <lineage>
        <taxon>Bacteria</taxon>
        <taxon>Bacillati</taxon>
        <taxon>Bacillota</taxon>
        <taxon>Clostridia</taxon>
        <taxon>Thermoanaerobacterales</taxon>
        <taxon>Thermoanaerobacteraceae</taxon>
        <taxon>Thermacetogenium</taxon>
    </lineage>
</organism>
<dbReference type="EMBL" id="CP003732">
    <property type="protein sequence ID" value="AFV12186.1"/>
    <property type="molecule type" value="Genomic_DNA"/>
</dbReference>
<sequence length="49" mass="5835">MPCKFWDRLDKQERYRLFRQYLSAALIFETLEIPFQESLQSPGMAGLIP</sequence>
<proteinExistence type="predicted"/>
<keyword evidence="2" id="KW-1185">Reference proteome</keyword>
<dbReference type="AlphaFoldDB" id="K4LGQ0"/>
<dbReference type="KEGG" id="tpz:Tph_c19920"/>
<evidence type="ECO:0000313" key="1">
    <source>
        <dbReference type="EMBL" id="AFV12186.1"/>
    </source>
</evidence>
<dbReference type="Proteomes" id="UP000000467">
    <property type="component" value="Chromosome"/>
</dbReference>